<gene>
    <name evidence="1" type="ORF">HPB49_001179</name>
</gene>
<organism evidence="1 2">
    <name type="scientific">Dermacentor silvarum</name>
    <name type="common">Tick</name>
    <dbReference type="NCBI Taxonomy" id="543639"/>
    <lineage>
        <taxon>Eukaryota</taxon>
        <taxon>Metazoa</taxon>
        <taxon>Ecdysozoa</taxon>
        <taxon>Arthropoda</taxon>
        <taxon>Chelicerata</taxon>
        <taxon>Arachnida</taxon>
        <taxon>Acari</taxon>
        <taxon>Parasitiformes</taxon>
        <taxon>Ixodida</taxon>
        <taxon>Ixodoidea</taxon>
        <taxon>Ixodidae</taxon>
        <taxon>Rhipicephalinae</taxon>
        <taxon>Dermacentor</taxon>
    </lineage>
</organism>
<evidence type="ECO:0000313" key="1">
    <source>
        <dbReference type="EMBL" id="KAH7948715.1"/>
    </source>
</evidence>
<protein>
    <submittedName>
        <fullName evidence="1">Uncharacterized protein</fullName>
    </submittedName>
</protein>
<keyword evidence="2" id="KW-1185">Reference proteome</keyword>
<dbReference type="EMBL" id="CM023474">
    <property type="protein sequence ID" value="KAH7948715.1"/>
    <property type="molecule type" value="Genomic_DNA"/>
</dbReference>
<reference evidence="1" key="1">
    <citation type="submission" date="2020-05" db="EMBL/GenBank/DDBJ databases">
        <title>Large-scale comparative analyses of tick genomes elucidate their genetic diversity and vector capacities.</title>
        <authorList>
            <person name="Jia N."/>
            <person name="Wang J."/>
            <person name="Shi W."/>
            <person name="Du L."/>
            <person name="Sun Y."/>
            <person name="Zhan W."/>
            <person name="Jiang J."/>
            <person name="Wang Q."/>
            <person name="Zhang B."/>
            <person name="Ji P."/>
            <person name="Sakyi L.B."/>
            <person name="Cui X."/>
            <person name="Yuan T."/>
            <person name="Jiang B."/>
            <person name="Yang W."/>
            <person name="Lam T.T.-Y."/>
            <person name="Chang Q."/>
            <person name="Ding S."/>
            <person name="Wang X."/>
            <person name="Zhu J."/>
            <person name="Ruan X."/>
            <person name="Zhao L."/>
            <person name="Wei J."/>
            <person name="Que T."/>
            <person name="Du C."/>
            <person name="Cheng J."/>
            <person name="Dai P."/>
            <person name="Han X."/>
            <person name="Huang E."/>
            <person name="Gao Y."/>
            <person name="Liu J."/>
            <person name="Shao H."/>
            <person name="Ye R."/>
            <person name="Li L."/>
            <person name="Wei W."/>
            <person name="Wang X."/>
            <person name="Wang C."/>
            <person name="Yang T."/>
            <person name="Huo Q."/>
            <person name="Li W."/>
            <person name="Guo W."/>
            <person name="Chen H."/>
            <person name="Zhou L."/>
            <person name="Ni X."/>
            <person name="Tian J."/>
            <person name="Zhou Y."/>
            <person name="Sheng Y."/>
            <person name="Liu T."/>
            <person name="Pan Y."/>
            <person name="Xia L."/>
            <person name="Li J."/>
            <person name="Zhao F."/>
            <person name="Cao W."/>
        </authorList>
    </citation>
    <scope>NUCLEOTIDE SEQUENCE</scope>
    <source>
        <strain evidence="1">Dsil-2018</strain>
    </source>
</reference>
<evidence type="ECO:0000313" key="2">
    <source>
        <dbReference type="Proteomes" id="UP000821865"/>
    </source>
</evidence>
<name>A0ACB8CNW7_DERSI</name>
<accession>A0ACB8CNW7</accession>
<sequence length="846" mass="89666">MPTQARLWLNFGRTFNLGLGNLGMGLIVALTGVALLDLVEIYDASVSSVSYLITTRGIGNLIGSLLGGKLYDTYNTQVISILTMILSSVTVLMIPLSGYLAVAHVMVFFEGLSLGAFGTGAGGNSSSILNHTFGMAEQVYLTASHNSDLSKELLELGSDSEHGSGKSQVHYAFAIASALNILLVISMVVLYFVDRTDFKPQEPRNTDAAGAVIVQLASDVRFTRIVLAMLCAYVCVYVVLECSSSEMFSPFAVKSDLHFTKEAASRVVAVYFSCFSAGRLIAALLTIKVSVFWIIIASHIILLPTAVILAMWGSTRATVLWAGSALTGFCQGPLNAGVTAWTAQYISITNKMMSLVVVTGGIGSMSPPLLVGQFLESSPDVFLYVCLAAASLCIVVFVTMCVYGLIVALSGVALLDLGEIYGSSISAISQMITTRCVGGLLGSLIGGKLYDKYNTQVISIVMMSLTCLTVLMIPISGYLALAHVMVFFEGFSLGAFGTGATVWIMKMWPQNSSPALQAFHLAFGVGCLLAPLVGRPFLSTPSNGSANWTIPSINVTSNDTDVAPIDLVESVNETAADDGHSKVHYAFAIASGFQLFLVSSMVVLYFIDGASFKTQRTNVADDAALDLQELTDSRRFSRIALTLLCAYGCVYVAIEVTTSQMLPTFAVKCDLHFSKPLASELVAAYFFCFAASRLAAALVTIKVSAFHVLVVSHVALVITATVLLGWGSSNAIALWAASALAGIAQGPLNAAMTAWVAAHINISNKMMSLVVVTAGIGSLSPPLLVGQFMDTSPNVFSYVCFGAVMLAVAIFIGTCIYLRKKPRKNAREDLVVKVADDSPDDGAPCV</sequence>
<comment type="caution">
    <text evidence="1">The sequence shown here is derived from an EMBL/GenBank/DDBJ whole genome shotgun (WGS) entry which is preliminary data.</text>
</comment>
<dbReference type="Proteomes" id="UP000821865">
    <property type="component" value="Chromosome 5"/>
</dbReference>
<proteinExistence type="predicted"/>